<name>A0ABY7J2X8_STRNI</name>
<evidence type="ECO:0000256" key="4">
    <source>
        <dbReference type="ARBA" id="ARBA00022598"/>
    </source>
</evidence>
<comment type="similarity">
    <text evidence="1 11">Belongs to the GatB/GatE family. GatB subfamily.</text>
</comment>
<evidence type="ECO:0000256" key="5">
    <source>
        <dbReference type="ARBA" id="ARBA00022741"/>
    </source>
</evidence>
<reference evidence="13 14" key="1">
    <citation type="submission" date="2022-12" db="EMBL/GenBank/DDBJ databases">
        <authorList>
            <person name="Ruckert C."/>
            <person name="Busche T."/>
            <person name="Kalinowski J."/>
            <person name="Wittmann C."/>
        </authorList>
    </citation>
    <scope>NUCLEOTIDE SEQUENCE [LARGE SCALE GENOMIC DNA]</scope>
    <source>
        <strain evidence="13 14">DSM 40276</strain>
    </source>
</reference>
<dbReference type="PANTHER" id="PTHR11659">
    <property type="entry name" value="GLUTAMYL-TRNA GLN AMIDOTRANSFERASE SUBUNIT B MITOCHONDRIAL AND PROKARYOTIC PET112-RELATED"/>
    <property type="match status" value="1"/>
</dbReference>
<dbReference type="NCBIfam" id="NF004014">
    <property type="entry name" value="PRK05477.1-4"/>
    <property type="match status" value="1"/>
</dbReference>
<comment type="function">
    <text evidence="8 11">Allows the formation of correctly charged Asn-tRNA(Asn) or Gln-tRNA(Gln) through the transamidation of misacylated Asp-tRNA(Asn) or Glu-tRNA(Gln) in organisms which lack either or both of asparaginyl-tRNA or glutaminyl-tRNA synthetases. The reaction takes place in the presence of glutamine and ATP through an activated phospho-Asp-tRNA(Asn) or phospho-Glu-tRNA(Gln).</text>
</comment>
<keyword evidence="14" id="KW-1185">Reference proteome</keyword>
<keyword evidence="7 11" id="KW-0648">Protein biosynthesis</keyword>
<evidence type="ECO:0000256" key="6">
    <source>
        <dbReference type="ARBA" id="ARBA00022840"/>
    </source>
</evidence>
<keyword evidence="4 11" id="KW-0436">Ligase</keyword>
<dbReference type="InterPro" id="IPR018027">
    <property type="entry name" value="Asn/Gln_amidotransferase"/>
</dbReference>
<evidence type="ECO:0000259" key="12">
    <source>
        <dbReference type="SMART" id="SM00845"/>
    </source>
</evidence>
<accession>A0ABY7J2X8</accession>
<evidence type="ECO:0000313" key="13">
    <source>
        <dbReference type="EMBL" id="WAU04444.1"/>
    </source>
</evidence>
<dbReference type="InterPro" id="IPR017959">
    <property type="entry name" value="Asn/Gln-tRNA_amidoTrfase_suB/E"/>
</dbReference>
<dbReference type="InterPro" id="IPR003789">
    <property type="entry name" value="Asn/Gln_tRNA_amidoTrase-B-like"/>
</dbReference>
<organism evidence="13 14">
    <name type="scientific">Streptomyces nigrescens</name>
    <dbReference type="NCBI Taxonomy" id="1920"/>
    <lineage>
        <taxon>Bacteria</taxon>
        <taxon>Bacillati</taxon>
        <taxon>Actinomycetota</taxon>
        <taxon>Actinomycetes</taxon>
        <taxon>Kitasatosporales</taxon>
        <taxon>Streptomycetaceae</taxon>
        <taxon>Streptomyces</taxon>
    </lineage>
</organism>
<dbReference type="NCBIfam" id="NF004013">
    <property type="entry name" value="PRK05477.1-3"/>
    <property type="match status" value="1"/>
</dbReference>
<evidence type="ECO:0000256" key="8">
    <source>
        <dbReference type="ARBA" id="ARBA00024799"/>
    </source>
</evidence>
<dbReference type="EC" id="6.3.5.-" evidence="11"/>
<comment type="catalytic activity">
    <reaction evidence="9 11">
        <text>L-aspartyl-tRNA(Asn) + L-glutamine + ATP + H2O = L-asparaginyl-tRNA(Asn) + L-glutamate + ADP + phosphate + 2 H(+)</text>
        <dbReference type="Rhea" id="RHEA:14513"/>
        <dbReference type="Rhea" id="RHEA-COMP:9674"/>
        <dbReference type="Rhea" id="RHEA-COMP:9677"/>
        <dbReference type="ChEBI" id="CHEBI:15377"/>
        <dbReference type="ChEBI" id="CHEBI:15378"/>
        <dbReference type="ChEBI" id="CHEBI:29985"/>
        <dbReference type="ChEBI" id="CHEBI:30616"/>
        <dbReference type="ChEBI" id="CHEBI:43474"/>
        <dbReference type="ChEBI" id="CHEBI:58359"/>
        <dbReference type="ChEBI" id="CHEBI:78515"/>
        <dbReference type="ChEBI" id="CHEBI:78516"/>
        <dbReference type="ChEBI" id="CHEBI:456216"/>
    </reaction>
</comment>
<proteinExistence type="inferred from homology"/>
<dbReference type="InterPro" id="IPR017958">
    <property type="entry name" value="Gln-tRNA_amidoTrfase_suB_CS"/>
</dbReference>
<dbReference type="Proteomes" id="UP001210169">
    <property type="component" value="Chromosome"/>
</dbReference>
<evidence type="ECO:0000256" key="3">
    <source>
        <dbReference type="ARBA" id="ARBA00016923"/>
    </source>
</evidence>
<keyword evidence="6 11" id="KW-0067">ATP-binding</keyword>
<evidence type="ECO:0000256" key="11">
    <source>
        <dbReference type="HAMAP-Rule" id="MF_00121"/>
    </source>
</evidence>
<sequence length="502" mass="54237">MTVTDLVSYEDALATYDPVMGLEVHVELGTKTKMFCGCSTTLGADANAQTCPTCLGLPGSLPVVNAIGVESAIKIGLALNCSIAEWCRFARKNYFYPDMPKNFQTSQYDEPIAFDGYLDVQLEDGEIFRVHIERAHMEEDTGKSTHIGGATGRIHGARHSLLDYNRAGIPLIEIVTKPIEGAGERAPEVAKAYVAELRELIKALGVSEARMEQGQMRCDVNLSLRPNGTEKFGTRSETKNVNSLRSVERAARFEIQRHAAVLSSGGTIVQETRHFHEEDGSTTAGRIKDNAEDYRYFPEPDLVPVAPSREWVEELRAALPELPRVRRNRLREEWGISEHDMQSILNAGAVDLITATVDAGADSASARKWWMGELARRANEDGVELAALPITPEQVARVTALVADGSLNDKLARQTIEGVLAGEGDPDTVVEKRGLKVVSDEGALGTAVEEAIAANAAIADKIRGGKVAAAGALVGAVMKATRGQADAARVRELILEKLGVEG</sequence>
<dbReference type="RefSeq" id="WP_277411329.1">
    <property type="nucleotide sequence ID" value="NZ_CP114203.1"/>
</dbReference>
<feature type="domain" description="Asn/Gln amidotransferase" evidence="12">
    <location>
        <begin position="351"/>
        <end position="498"/>
    </location>
</feature>
<evidence type="ECO:0000256" key="10">
    <source>
        <dbReference type="ARBA" id="ARBA00047913"/>
    </source>
</evidence>
<dbReference type="InterPro" id="IPR004413">
    <property type="entry name" value="GatB"/>
</dbReference>
<evidence type="ECO:0000256" key="2">
    <source>
        <dbReference type="ARBA" id="ARBA00011123"/>
    </source>
</evidence>
<dbReference type="EMBL" id="CP114203">
    <property type="protein sequence ID" value="WAU04444.1"/>
    <property type="molecule type" value="Genomic_DNA"/>
</dbReference>
<dbReference type="SUPFAM" id="SSF89095">
    <property type="entry name" value="GatB/YqeY motif"/>
    <property type="match status" value="1"/>
</dbReference>
<dbReference type="NCBIfam" id="NF004012">
    <property type="entry name" value="PRK05477.1-2"/>
    <property type="match status" value="1"/>
</dbReference>
<dbReference type="InterPro" id="IPR023168">
    <property type="entry name" value="GatB_Yqey_C_2"/>
</dbReference>
<dbReference type="PROSITE" id="PS01234">
    <property type="entry name" value="GATB"/>
    <property type="match status" value="1"/>
</dbReference>
<dbReference type="NCBIfam" id="TIGR00133">
    <property type="entry name" value="gatB"/>
    <property type="match status" value="1"/>
</dbReference>
<dbReference type="SUPFAM" id="SSF55931">
    <property type="entry name" value="Glutamine synthetase/guanido kinase"/>
    <property type="match status" value="1"/>
</dbReference>
<comment type="subunit">
    <text evidence="2 11">Heterotrimer of A, B and C subunits.</text>
</comment>
<gene>
    <name evidence="11 13" type="primary">gatB</name>
    <name evidence="13" type="ORF">STRNI_002717</name>
</gene>
<keyword evidence="5 11" id="KW-0547">Nucleotide-binding</keyword>
<dbReference type="InterPro" id="IPR006075">
    <property type="entry name" value="Asn/Gln-tRNA_Trfase_suB/E_cat"/>
</dbReference>
<evidence type="ECO:0000256" key="1">
    <source>
        <dbReference type="ARBA" id="ARBA00005306"/>
    </source>
</evidence>
<protein>
    <recommendedName>
        <fullName evidence="3 11">Aspartyl/glutamyl-tRNA(Asn/Gln) amidotransferase subunit B</fullName>
        <shortName evidence="11">Asp/Glu-ADT subunit B</shortName>
        <ecNumber evidence="11">6.3.5.-</ecNumber>
    </recommendedName>
</protein>
<dbReference type="GeneID" id="301331888"/>
<evidence type="ECO:0000256" key="7">
    <source>
        <dbReference type="ARBA" id="ARBA00022917"/>
    </source>
</evidence>
<dbReference type="Pfam" id="PF02637">
    <property type="entry name" value="GatB_Yqey"/>
    <property type="match status" value="1"/>
</dbReference>
<dbReference type="Gene3D" id="1.10.10.410">
    <property type="match status" value="1"/>
</dbReference>
<comment type="catalytic activity">
    <reaction evidence="10 11">
        <text>L-glutamyl-tRNA(Gln) + L-glutamine + ATP + H2O = L-glutaminyl-tRNA(Gln) + L-glutamate + ADP + phosphate + H(+)</text>
        <dbReference type="Rhea" id="RHEA:17521"/>
        <dbReference type="Rhea" id="RHEA-COMP:9681"/>
        <dbReference type="Rhea" id="RHEA-COMP:9684"/>
        <dbReference type="ChEBI" id="CHEBI:15377"/>
        <dbReference type="ChEBI" id="CHEBI:15378"/>
        <dbReference type="ChEBI" id="CHEBI:29985"/>
        <dbReference type="ChEBI" id="CHEBI:30616"/>
        <dbReference type="ChEBI" id="CHEBI:43474"/>
        <dbReference type="ChEBI" id="CHEBI:58359"/>
        <dbReference type="ChEBI" id="CHEBI:78520"/>
        <dbReference type="ChEBI" id="CHEBI:78521"/>
        <dbReference type="ChEBI" id="CHEBI:456216"/>
    </reaction>
</comment>
<evidence type="ECO:0000256" key="9">
    <source>
        <dbReference type="ARBA" id="ARBA00047380"/>
    </source>
</evidence>
<evidence type="ECO:0000313" key="14">
    <source>
        <dbReference type="Proteomes" id="UP001210169"/>
    </source>
</evidence>
<dbReference type="Pfam" id="PF02934">
    <property type="entry name" value="GatB_N"/>
    <property type="match status" value="1"/>
</dbReference>
<dbReference type="SMART" id="SM00845">
    <property type="entry name" value="GatB_Yqey"/>
    <property type="match status" value="1"/>
</dbReference>
<dbReference type="PANTHER" id="PTHR11659:SF0">
    <property type="entry name" value="GLUTAMYL-TRNA(GLN) AMIDOTRANSFERASE SUBUNIT B, MITOCHONDRIAL"/>
    <property type="match status" value="1"/>
</dbReference>
<dbReference type="InterPro" id="IPR014746">
    <property type="entry name" value="Gln_synth/guanido_kin_cat_dom"/>
</dbReference>
<dbReference type="HAMAP" id="MF_00121">
    <property type="entry name" value="GatB"/>
    <property type="match status" value="1"/>
</dbReference>